<organism evidence="1 2">
    <name type="scientific">Popillia japonica</name>
    <name type="common">Japanese beetle</name>
    <dbReference type="NCBI Taxonomy" id="7064"/>
    <lineage>
        <taxon>Eukaryota</taxon>
        <taxon>Metazoa</taxon>
        <taxon>Ecdysozoa</taxon>
        <taxon>Arthropoda</taxon>
        <taxon>Hexapoda</taxon>
        <taxon>Insecta</taxon>
        <taxon>Pterygota</taxon>
        <taxon>Neoptera</taxon>
        <taxon>Endopterygota</taxon>
        <taxon>Coleoptera</taxon>
        <taxon>Polyphaga</taxon>
        <taxon>Scarabaeiformia</taxon>
        <taxon>Scarabaeidae</taxon>
        <taxon>Rutelinae</taxon>
        <taxon>Popillia</taxon>
    </lineage>
</organism>
<dbReference type="Proteomes" id="UP001458880">
    <property type="component" value="Unassembled WGS sequence"/>
</dbReference>
<comment type="caution">
    <text evidence="1">The sequence shown here is derived from an EMBL/GenBank/DDBJ whole genome shotgun (WGS) entry which is preliminary data.</text>
</comment>
<gene>
    <name evidence="1" type="ORF">QE152_g29887</name>
</gene>
<sequence length="80" mass="8998">MTISEIGDISANVNASAEYEIQCSCVIGFSNNFMFANSAISTKNQFITGFVDTKQHYYLQQPHIGGYYSSNWYGKYDTTD</sequence>
<protein>
    <submittedName>
        <fullName evidence="1">Uncharacterized protein</fullName>
    </submittedName>
</protein>
<evidence type="ECO:0000313" key="1">
    <source>
        <dbReference type="EMBL" id="KAK9702504.1"/>
    </source>
</evidence>
<proteinExistence type="predicted"/>
<dbReference type="AlphaFoldDB" id="A0AAW1JG30"/>
<reference evidence="1 2" key="1">
    <citation type="journal article" date="2024" name="BMC Genomics">
        <title>De novo assembly and annotation of Popillia japonica's genome with initial clues to its potential as an invasive pest.</title>
        <authorList>
            <person name="Cucini C."/>
            <person name="Boschi S."/>
            <person name="Funari R."/>
            <person name="Cardaioli E."/>
            <person name="Iannotti N."/>
            <person name="Marturano G."/>
            <person name="Paoli F."/>
            <person name="Bruttini M."/>
            <person name="Carapelli A."/>
            <person name="Frati F."/>
            <person name="Nardi F."/>
        </authorList>
    </citation>
    <scope>NUCLEOTIDE SEQUENCE [LARGE SCALE GENOMIC DNA]</scope>
    <source>
        <strain evidence="1">DMR45628</strain>
    </source>
</reference>
<accession>A0AAW1JG30</accession>
<dbReference type="EMBL" id="JASPKY010000390">
    <property type="protein sequence ID" value="KAK9702504.1"/>
    <property type="molecule type" value="Genomic_DNA"/>
</dbReference>
<keyword evidence="2" id="KW-1185">Reference proteome</keyword>
<evidence type="ECO:0000313" key="2">
    <source>
        <dbReference type="Proteomes" id="UP001458880"/>
    </source>
</evidence>
<name>A0AAW1JG30_POPJA</name>